<gene>
    <name evidence="1" type="ORF">SAMN04487988_106128</name>
</gene>
<evidence type="ECO:0000313" key="2">
    <source>
        <dbReference type="Proteomes" id="UP000199642"/>
    </source>
</evidence>
<proteinExistence type="predicted"/>
<dbReference type="EMBL" id="FOPC01000006">
    <property type="protein sequence ID" value="SFG66531.1"/>
    <property type="molecule type" value="Genomic_DNA"/>
</dbReference>
<evidence type="ECO:0000313" key="1">
    <source>
        <dbReference type="EMBL" id="SFG66531.1"/>
    </source>
</evidence>
<dbReference type="OrthoDB" id="9800692at2"/>
<dbReference type="RefSeq" id="WP_092791212.1">
    <property type="nucleotide sequence ID" value="NZ_FOPC01000006.1"/>
</dbReference>
<dbReference type="SUPFAM" id="SSF52833">
    <property type="entry name" value="Thioredoxin-like"/>
    <property type="match status" value="1"/>
</dbReference>
<protein>
    <submittedName>
        <fullName evidence="1">Thioredoxin-like [2Fe-2S] ferredoxin</fullName>
    </submittedName>
</protein>
<reference evidence="2" key="1">
    <citation type="submission" date="2016-10" db="EMBL/GenBank/DDBJ databases">
        <authorList>
            <person name="Varghese N."/>
            <person name="Submissions S."/>
        </authorList>
    </citation>
    <scope>NUCLEOTIDE SEQUENCE [LARGE SCALE GENOMIC DNA]</scope>
    <source>
        <strain evidence="2">DSM 19315</strain>
    </source>
</reference>
<accession>A0A1I2TW27</accession>
<dbReference type="Pfam" id="PF01257">
    <property type="entry name" value="2Fe-2S_thioredx"/>
    <property type="match status" value="1"/>
</dbReference>
<dbReference type="AlphaFoldDB" id="A0A1I2TW27"/>
<dbReference type="STRING" id="435880.SAMN04487988_106128"/>
<dbReference type="CDD" id="cd02980">
    <property type="entry name" value="TRX_Fd_family"/>
    <property type="match status" value="1"/>
</dbReference>
<name>A0A1I2TW27_9BACT</name>
<dbReference type="Gene3D" id="3.40.30.10">
    <property type="entry name" value="Glutaredoxin"/>
    <property type="match status" value="1"/>
</dbReference>
<dbReference type="Proteomes" id="UP000199642">
    <property type="component" value="Unassembled WGS sequence"/>
</dbReference>
<keyword evidence="2" id="KW-1185">Reference proteome</keyword>
<sequence>MKHKRQLVFLCGGSDCKGAGSKTIKKELKSELKSGVLKGHCKLIETKCLDMCKSAPVGIVGNHFCKKASADHIVKEIKKALDLQG</sequence>
<organism evidence="1 2">
    <name type="scientific">Algoriphagus hitonicola</name>
    <dbReference type="NCBI Taxonomy" id="435880"/>
    <lineage>
        <taxon>Bacteria</taxon>
        <taxon>Pseudomonadati</taxon>
        <taxon>Bacteroidota</taxon>
        <taxon>Cytophagia</taxon>
        <taxon>Cytophagales</taxon>
        <taxon>Cyclobacteriaceae</taxon>
        <taxon>Algoriphagus</taxon>
    </lineage>
</organism>
<dbReference type="InterPro" id="IPR036249">
    <property type="entry name" value="Thioredoxin-like_sf"/>
</dbReference>